<feature type="domain" description="Phage capsid-like C-terminal" evidence="3">
    <location>
        <begin position="136"/>
        <end position="390"/>
    </location>
</feature>
<evidence type="ECO:0000313" key="5">
    <source>
        <dbReference type="Proteomes" id="UP000027822"/>
    </source>
</evidence>
<dbReference type="InterPro" id="IPR054612">
    <property type="entry name" value="Phage_capsid-like_C"/>
</dbReference>
<evidence type="ECO:0000256" key="2">
    <source>
        <dbReference type="SAM" id="Coils"/>
    </source>
</evidence>
<name>A0A073JTC2_9BACI</name>
<feature type="coiled-coil region" evidence="2">
    <location>
        <begin position="20"/>
        <end position="82"/>
    </location>
</feature>
<organism evidence="4 5">
    <name type="scientific">Bacillus manliponensis</name>
    <dbReference type="NCBI Taxonomy" id="574376"/>
    <lineage>
        <taxon>Bacteria</taxon>
        <taxon>Bacillati</taxon>
        <taxon>Bacillota</taxon>
        <taxon>Bacilli</taxon>
        <taxon>Bacillales</taxon>
        <taxon>Bacillaceae</taxon>
        <taxon>Bacillus</taxon>
        <taxon>Bacillus cereus group</taxon>
    </lineage>
</organism>
<protein>
    <submittedName>
        <fullName evidence="4">ATPase</fullName>
    </submittedName>
</protein>
<dbReference type="RefSeq" id="WP_034643123.1">
    <property type="nucleotide sequence ID" value="NZ_CBCSJC010000039.1"/>
</dbReference>
<dbReference type="NCBIfam" id="TIGR01554">
    <property type="entry name" value="major_cap_HK97"/>
    <property type="match status" value="1"/>
</dbReference>
<dbReference type="InterPro" id="IPR024455">
    <property type="entry name" value="Phage_capsid"/>
</dbReference>
<dbReference type="AlphaFoldDB" id="A0A073JTC2"/>
<dbReference type="STRING" id="574376.BAMA_12580"/>
<dbReference type="OrthoDB" id="1937417at2"/>
<accession>A0A073JTC2</accession>
<comment type="subcellular location">
    <subcellularLocation>
        <location evidence="1">Virion</location>
    </subcellularLocation>
</comment>
<dbReference type="SUPFAM" id="SSF56563">
    <property type="entry name" value="Major capsid protein gp5"/>
    <property type="match status" value="1"/>
</dbReference>
<keyword evidence="5" id="KW-1185">Reference proteome</keyword>
<evidence type="ECO:0000259" key="3">
    <source>
        <dbReference type="Pfam" id="PF05065"/>
    </source>
</evidence>
<gene>
    <name evidence="4" type="ORF">BAMA_12580</name>
</gene>
<proteinExistence type="predicted"/>
<dbReference type="eggNOG" id="COG4653">
    <property type="taxonomic scope" value="Bacteria"/>
</dbReference>
<dbReference type="Pfam" id="PF05065">
    <property type="entry name" value="Phage_capsid"/>
    <property type="match status" value="1"/>
</dbReference>
<keyword evidence="2" id="KW-0175">Coiled coil</keyword>
<dbReference type="EMBL" id="JOTN01000026">
    <property type="protein sequence ID" value="KEK17565.1"/>
    <property type="molecule type" value="Genomic_DNA"/>
</dbReference>
<evidence type="ECO:0000256" key="1">
    <source>
        <dbReference type="ARBA" id="ARBA00004328"/>
    </source>
</evidence>
<evidence type="ECO:0000313" key="4">
    <source>
        <dbReference type="EMBL" id="KEK17565.1"/>
    </source>
</evidence>
<comment type="caution">
    <text evidence="4">The sequence shown here is derived from an EMBL/GenBank/DDBJ whole genome shotgun (WGS) entry which is preliminary data.</text>
</comment>
<reference evidence="4 5" key="1">
    <citation type="submission" date="2014-06" db="EMBL/GenBank/DDBJ databases">
        <title>Draft genome sequence of Bacillus manliponensis JCM 15802 (MCCC 1A00708).</title>
        <authorList>
            <person name="Lai Q."/>
            <person name="Liu Y."/>
            <person name="Shao Z."/>
        </authorList>
    </citation>
    <scope>NUCLEOTIDE SEQUENCE [LARGE SCALE GENOMIC DNA]</scope>
    <source>
        <strain evidence="4 5">JCM 15802</strain>
    </source>
</reference>
<sequence>MKKQFKLSIGNFQFFSKNTLFELKQNLATIGQQLQKVEGELAQKAIDTTATMEDIQALQKSKQDLQMRFNVIKEQHDSMEAEQKAQFTSQQGVNRIEDPKQKVVAAKAELIRAAMREKTISTDVRQALGDDATTGGGKFLPKTVSQDIITEPNVKNPIRDISTLTNITNLELPKLSFTLDNDDFIADKETAKELKSSGDTVSFGRHKFKVMAGVSETILNGSDANLVAHVESALKSGVAAKEKKVQFATTPKAGEEHMSFYQTGATAIKAIKGANLYKAIKAAIADLHEDYRENAKIVMSYVDYSEMIEVLANGNATLYTAQPEQILGKPVVFVDAATKPIVGDFSYSHTNYDIGELFERDKDVKTGIEQFVVTAWFDHQIKLKSAFRIAEVVATP</sequence>
<dbReference type="Proteomes" id="UP000027822">
    <property type="component" value="Unassembled WGS sequence"/>
</dbReference>